<accession>A0A8T2T7E0</accession>
<dbReference type="Pfam" id="PF14223">
    <property type="entry name" value="Retrotran_gag_2"/>
    <property type="match status" value="1"/>
</dbReference>
<name>A0A8T2T7E0_CERRI</name>
<sequence length="108" mass="12504">MPSSVRSYNLDKLDGTNYLTWAMRVTLLLKHASIWDVASGMTPKLADNSPHLHDWNTKDLQAQKEILFHLGDRQAQLVQLCTPSTTMWSTLRSHYHHEDLITRVTYLK</sequence>
<dbReference type="Proteomes" id="UP000825935">
    <property type="component" value="Chromosome 14"/>
</dbReference>
<comment type="caution">
    <text evidence="1">The sequence shown here is derived from an EMBL/GenBank/DDBJ whole genome shotgun (WGS) entry which is preliminary data.</text>
</comment>
<proteinExistence type="predicted"/>
<dbReference type="EMBL" id="CM035419">
    <property type="protein sequence ID" value="KAH7415396.1"/>
    <property type="molecule type" value="Genomic_DNA"/>
</dbReference>
<gene>
    <name evidence="1" type="ORF">KP509_14G040700</name>
</gene>
<dbReference type="AlphaFoldDB" id="A0A8T2T7E0"/>
<protein>
    <recommendedName>
        <fullName evidence="3">DUF4219 domain-containing protein</fullName>
    </recommendedName>
</protein>
<evidence type="ECO:0000313" key="2">
    <source>
        <dbReference type="Proteomes" id="UP000825935"/>
    </source>
</evidence>
<keyword evidence="2" id="KW-1185">Reference proteome</keyword>
<dbReference type="OrthoDB" id="1096234at2759"/>
<organism evidence="1 2">
    <name type="scientific">Ceratopteris richardii</name>
    <name type="common">Triangle waterfern</name>
    <dbReference type="NCBI Taxonomy" id="49495"/>
    <lineage>
        <taxon>Eukaryota</taxon>
        <taxon>Viridiplantae</taxon>
        <taxon>Streptophyta</taxon>
        <taxon>Embryophyta</taxon>
        <taxon>Tracheophyta</taxon>
        <taxon>Polypodiopsida</taxon>
        <taxon>Polypodiidae</taxon>
        <taxon>Polypodiales</taxon>
        <taxon>Pteridineae</taxon>
        <taxon>Pteridaceae</taxon>
        <taxon>Parkerioideae</taxon>
        <taxon>Ceratopteris</taxon>
    </lineage>
</organism>
<evidence type="ECO:0000313" key="1">
    <source>
        <dbReference type="EMBL" id="KAH7415396.1"/>
    </source>
</evidence>
<evidence type="ECO:0008006" key="3">
    <source>
        <dbReference type="Google" id="ProtNLM"/>
    </source>
</evidence>
<reference evidence="1" key="1">
    <citation type="submission" date="2021-08" db="EMBL/GenBank/DDBJ databases">
        <title>WGS assembly of Ceratopteris richardii.</title>
        <authorList>
            <person name="Marchant D.B."/>
            <person name="Chen G."/>
            <person name="Jenkins J."/>
            <person name="Shu S."/>
            <person name="Leebens-Mack J."/>
            <person name="Grimwood J."/>
            <person name="Schmutz J."/>
            <person name="Soltis P."/>
            <person name="Soltis D."/>
            <person name="Chen Z.-H."/>
        </authorList>
    </citation>
    <scope>NUCLEOTIDE SEQUENCE</scope>
    <source>
        <strain evidence="1">Whitten #5841</strain>
        <tissue evidence="1">Leaf</tissue>
    </source>
</reference>